<dbReference type="InterPro" id="IPR010982">
    <property type="entry name" value="Lambda_DNA-bd_dom_sf"/>
</dbReference>
<protein>
    <recommendedName>
        <fullName evidence="3">Cytoskeleton protein RodZ-like C-terminal domain-containing protein</fullName>
    </recommendedName>
</protein>
<feature type="compositionally biased region" description="Polar residues" evidence="1">
    <location>
        <begin position="1"/>
        <end position="22"/>
    </location>
</feature>
<dbReference type="Proteomes" id="UP000054058">
    <property type="component" value="Unassembled WGS sequence"/>
</dbReference>
<dbReference type="Pfam" id="PF13413">
    <property type="entry name" value="HTH_25"/>
    <property type="match status" value="1"/>
</dbReference>
<reference evidence="4 5" key="1">
    <citation type="submission" date="2014-01" db="EMBL/GenBank/DDBJ databases">
        <title>Marinomonas ushuaiensis DSM 15871 Genome Sequencing.</title>
        <authorList>
            <person name="Lai Q."/>
            <person name="Shao Z.S."/>
        </authorList>
    </citation>
    <scope>NUCLEOTIDE SEQUENCE [LARGE SCALE GENOMIC DNA]</scope>
    <source>
        <strain evidence="4 5">DSM 15871</strain>
    </source>
</reference>
<dbReference type="GO" id="GO:0003677">
    <property type="term" value="F:DNA binding"/>
    <property type="evidence" value="ECO:0007669"/>
    <property type="project" value="InterPro"/>
</dbReference>
<dbReference type="AlphaFoldDB" id="X7E5T9"/>
<comment type="caution">
    <text evidence="4">The sequence shown here is derived from an EMBL/GenBank/DDBJ whole genome shotgun (WGS) entry which is preliminary data.</text>
</comment>
<dbReference type="InterPro" id="IPR050400">
    <property type="entry name" value="Bact_Cytoskel_RodZ"/>
</dbReference>
<evidence type="ECO:0000259" key="3">
    <source>
        <dbReference type="Pfam" id="PF13464"/>
    </source>
</evidence>
<dbReference type="Gene3D" id="1.10.260.40">
    <property type="entry name" value="lambda repressor-like DNA-binding domains"/>
    <property type="match status" value="1"/>
</dbReference>
<dbReference type="eggNOG" id="COG1426">
    <property type="taxonomic scope" value="Bacteria"/>
</dbReference>
<evidence type="ECO:0000256" key="1">
    <source>
        <dbReference type="SAM" id="MobiDB-lite"/>
    </source>
</evidence>
<evidence type="ECO:0000313" key="4">
    <source>
        <dbReference type="EMBL" id="ETX11394.1"/>
    </source>
</evidence>
<dbReference type="PATRIC" id="fig|1122207.3.peg.1226"/>
<organism evidence="4 5">
    <name type="scientific">Marinomonas ushuaiensis DSM 15871</name>
    <dbReference type="NCBI Taxonomy" id="1122207"/>
    <lineage>
        <taxon>Bacteria</taxon>
        <taxon>Pseudomonadati</taxon>
        <taxon>Pseudomonadota</taxon>
        <taxon>Gammaproteobacteria</taxon>
        <taxon>Oceanospirillales</taxon>
        <taxon>Oceanospirillaceae</taxon>
        <taxon>Marinomonas</taxon>
    </lineage>
</organism>
<evidence type="ECO:0000256" key="2">
    <source>
        <dbReference type="SAM" id="Phobius"/>
    </source>
</evidence>
<evidence type="ECO:0000313" key="5">
    <source>
        <dbReference type="Proteomes" id="UP000054058"/>
    </source>
</evidence>
<dbReference type="Pfam" id="PF13464">
    <property type="entry name" value="RodZ_C"/>
    <property type="match status" value="1"/>
</dbReference>
<feature type="region of interest" description="Disordered" evidence="1">
    <location>
        <begin position="1"/>
        <end position="39"/>
    </location>
</feature>
<feature type="domain" description="Cytoskeleton protein RodZ-like C-terminal" evidence="3">
    <location>
        <begin position="303"/>
        <end position="374"/>
    </location>
</feature>
<keyword evidence="2" id="KW-0472">Membrane</keyword>
<accession>X7E5T9</accession>
<dbReference type="STRING" id="1122207.MUS1_10475"/>
<dbReference type="PANTHER" id="PTHR34475:SF1">
    <property type="entry name" value="CYTOSKELETON PROTEIN RODZ"/>
    <property type="match status" value="1"/>
</dbReference>
<proteinExistence type="predicted"/>
<keyword evidence="5" id="KW-1185">Reference proteome</keyword>
<gene>
    <name evidence="4" type="ORF">MUS1_10475</name>
</gene>
<dbReference type="PANTHER" id="PTHR34475">
    <property type="match status" value="1"/>
</dbReference>
<keyword evidence="2" id="KW-0812">Transmembrane</keyword>
<dbReference type="InterPro" id="IPR025194">
    <property type="entry name" value="RodZ-like_C"/>
</dbReference>
<keyword evidence="2" id="KW-1133">Transmembrane helix</keyword>
<dbReference type="EMBL" id="JAMB01000004">
    <property type="protein sequence ID" value="ETX11394.1"/>
    <property type="molecule type" value="Genomic_DNA"/>
</dbReference>
<name>X7E5T9_9GAMM</name>
<sequence length="376" mass="41006">MTTEFKTDVSLNKTSTNTNDSNADLIADDTSVNDAPNDENTENVIDNVVIESDVMKVIDIGNELKEKRLELGFDERNVATKLKIPIDQVRALESSDFSYFRSVTFARGFLKSYCRLLELDYVVMVAAFDKERAGAETTIKPVDKVHKQTHLGDPIVIFISVVIVAVLVFLVFWWPSTSSVTSLDDIVNETVETIADPETSSTANETLELEEPTNNKEVDVQSSVDQRIIAPAANAIPSKAIADADEKPVNENDVVTGLSAETVAILKEAGVSPDEVVRATKVVPATETSVVQQTVAYQDDVEIAFSGDCWAEIRDASGTILFSGVKSAGSSLALTGDAPYRVVLGYAKGVSSLIYKGEQFDFSPFTRKDLARFELK</sequence>
<dbReference type="RefSeq" id="WP_245595760.1">
    <property type="nucleotide sequence ID" value="NZ_JAMB01000004.1"/>
</dbReference>
<feature type="transmembrane region" description="Helical" evidence="2">
    <location>
        <begin position="155"/>
        <end position="174"/>
    </location>
</feature>